<evidence type="ECO:0000313" key="2">
    <source>
        <dbReference type="EMBL" id="QUL98807.1"/>
    </source>
</evidence>
<name>A0AAT9LE19_9FIRM</name>
<dbReference type="KEGG" id="fcz:IMF26_01625"/>
<organism evidence="2">
    <name type="scientific">Candidatus Fermentithermobacillus carboniphilus</name>
    <dbReference type="NCBI Taxonomy" id="3085328"/>
    <lineage>
        <taxon>Bacteria</taxon>
        <taxon>Bacillati</taxon>
        <taxon>Bacillota</taxon>
        <taxon>Candidatus Fermentithermobacillia</taxon>
        <taxon>Candidatus Fermentithermobacillales</taxon>
        <taxon>Candidatus Fermentithermobacillaceae</taxon>
        <taxon>Candidatus Fermentithermobacillus</taxon>
    </lineage>
</organism>
<reference evidence="2" key="2">
    <citation type="journal article" date="2023" name="Biology">
        <title>Prokaryotic Life Associated with Coal-Fire Gas Vents Revealed by Metagenomics.</title>
        <authorList>
            <person name="Kadnikov V.V."/>
            <person name="Mardanov A.V."/>
            <person name="Beletsky A.V."/>
            <person name="Karnachuk O.V."/>
            <person name="Ravin N.V."/>
        </authorList>
    </citation>
    <scope>NUCLEOTIDE SEQUENCE</scope>
    <source>
        <strain evidence="2">Bu02</strain>
    </source>
</reference>
<feature type="compositionally biased region" description="Basic and acidic residues" evidence="1">
    <location>
        <begin position="124"/>
        <end position="133"/>
    </location>
</feature>
<dbReference type="EMBL" id="CP062796">
    <property type="protein sequence ID" value="QUL98807.1"/>
    <property type="molecule type" value="Genomic_DNA"/>
</dbReference>
<feature type="region of interest" description="Disordered" evidence="1">
    <location>
        <begin position="1"/>
        <end position="20"/>
    </location>
</feature>
<evidence type="ECO:0000256" key="1">
    <source>
        <dbReference type="SAM" id="MobiDB-lite"/>
    </source>
</evidence>
<dbReference type="AlphaFoldDB" id="A0AAT9LE19"/>
<feature type="region of interest" description="Disordered" evidence="1">
    <location>
        <begin position="96"/>
        <end position="151"/>
    </location>
</feature>
<dbReference type="Pfam" id="PF12788">
    <property type="entry name" value="YmaF"/>
    <property type="match status" value="1"/>
</dbReference>
<sequence length="151" mass="17075">MGSAPDEVKSKEVTAPEAGHVHDYWGRTSTEQDHFHTFEGTTGLDTPVDGDHVHRFANETSRAHGHTHRMAGTTSHQIPAFPGHVHRIQGLTTFDEGHAHTFDVQSSHPHRPRTRRPRLAGVQEKPDEPERSRRALLRISLRKPRPSETKR</sequence>
<protein>
    <recommendedName>
        <fullName evidence="3">YmaF family protein</fullName>
    </recommendedName>
</protein>
<feature type="compositionally biased region" description="Basic residues" evidence="1">
    <location>
        <begin position="108"/>
        <end position="118"/>
    </location>
</feature>
<reference evidence="2" key="1">
    <citation type="submission" date="2020-10" db="EMBL/GenBank/DDBJ databases">
        <authorList>
            <person name="Kadnikov V."/>
            <person name="Beletsky A.V."/>
            <person name="Mardanov A.V."/>
            <person name="Karnachuk O.V."/>
            <person name="Ravin N.V."/>
        </authorList>
    </citation>
    <scope>NUCLEOTIDE SEQUENCE</scope>
    <source>
        <strain evidence="2">Bu02</strain>
    </source>
</reference>
<accession>A0AAT9LE19</accession>
<feature type="region of interest" description="Disordered" evidence="1">
    <location>
        <begin position="57"/>
        <end position="77"/>
    </location>
</feature>
<dbReference type="InterPro" id="IPR024307">
    <property type="entry name" value="YmaF"/>
</dbReference>
<evidence type="ECO:0008006" key="3">
    <source>
        <dbReference type="Google" id="ProtNLM"/>
    </source>
</evidence>
<feature type="compositionally biased region" description="Basic residues" evidence="1">
    <location>
        <begin position="134"/>
        <end position="144"/>
    </location>
</feature>
<gene>
    <name evidence="2" type="ORF">IMF26_01625</name>
</gene>
<proteinExistence type="predicted"/>